<dbReference type="Proteomes" id="UP000325434">
    <property type="component" value="Unassembled WGS sequence"/>
</dbReference>
<proteinExistence type="predicted"/>
<protein>
    <submittedName>
        <fullName evidence="1">Uncharacterized protein</fullName>
    </submittedName>
</protein>
<dbReference type="EMBL" id="ML734785">
    <property type="protein sequence ID" value="KAB8240083.1"/>
    <property type="molecule type" value="Genomic_DNA"/>
</dbReference>
<evidence type="ECO:0000313" key="1">
    <source>
        <dbReference type="EMBL" id="KAB8240083.1"/>
    </source>
</evidence>
<accession>A0A5N6GHX4</accession>
<sequence>MAGVAGSVIPRTRIERSLCLCLMSFCAPLRDQAWRNAAKDELPKWHSVLYSDRSQIVVVDLPLDDASSDLASPEQTTSEYLTSSSLVTSGPRVTTRAATSYGSGGLVRSHRPLQPNGLHREQIAKATKVSKLAPMMLHFAHKGAFSGYSKAARLTLRAQTRTYIYLAEGRTAI</sequence>
<dbReference type="AlphaFoldDB" id="A0A5N6GHX4"/>
<organism evidence="1">
    <name type="scientific">Aspergillus flavus</name>
    <dbReference type="NCBI Taxonomy" id="5059"/>
    <lineage>
        <taxon>Eukaryota</taxon>
        <taxon>Fungi</taxon>
        <taxon>Dikarya</taxon>
        <taxon>Ascomycota</taxon>
        <taxon>Pezizomycotina</taxon>
        <taxon>Eurotiomycetes</taxon>
        <taxon>Eurotiomycetidae</taxon>
        <taxon>Eurotiales</taxon>
        <taxon>Aspergillaceae</taxon>
        <taxon>Aspergillus</taxon>
        <taxon>Aspergillus subgen. Circumdati</taxon>
    </lineage>
</organism>
<name>A0A5N6GHX4_ASPFL</name>
<gene>
    <name evidence="1" type="ORF">BDV35DRAFT_398970</name>
</gene>
<reference evidence="1" key="1">
    <citation type="submission" date="2019-04" db="EMBL/GenBank/DDBJ databases">
        <title>Friends and foes A comparative genomics study of 23 Aspergillus species from section Flavi.</title>
        <authorList>
            <consortium name="DOE Joint Genome Institute"/>
            <person name="Kjaerbolling I."/>
            <person name="Vesth T."/>
            <person name="Frisvad J.C."/>
            <person name="Nybo J.L."/>
            <person name="Theobald S."/>
            <person name="Kildgaard S."/>
            <person name="Isbrandt T."/>
            <person name="Kuo A."/>
            <person name="Sato A."/>
            <person name="Lyhne E.K."/>
            <person name="Kogle M.E."/>
            <person name="Wiebenga A."/>
            <person name="Kun R.S."/>
            <person name="Lubbers R.J."/>
            <person name="Makela M.R."/>
            <person name="Barry K."/>
            <person name="Chovatia M."/>
            <person name="Clum A."/>
            <person name="Daum C."/>
            <person name="Haridas S."/>
            <person name="He G."/>
            <person name="LaButti K."/>
            <person name="Lipzen A."/>
            <person name="Mondo S."/>
            <person name="Riley R."/>
            <person name="Salamov A."/>
            <person name="Simmons B.A."/>
            <person name="Magnuson J.K."/>
            <person name="Henrissat B."/>
            <person name="Mortensen U.H."/>
            <person name="Larsen T.O."/>
            <person name="Devries R.P."/>
            <person name="Grigoriev I.V."/>
            <person name="Machida M."/>
            <person name="Baker S.E."/>
            <person name="Andersen M.R."/>
        </authorList>
    </citation>
    <scope>NUCLEOTIDE SEQUENCE [LARGE SCALE GENOMIC DNA]</scope>
    <source>
        <strain evidence="1">CBS 121.62</strain>
    </source>
</reference>